<keyword evidence="4" id="KW-1185">Reference proteome</keyword>
<dbReference type="EMBL" id="JBFMKM010000013">
    <property type="protein sequence ID" value="KAL1301587.1"/>
    <property type="molecule type" value="Genomic_DNA"/>
</dbReference>
<evidence type="ECO:0000313" key="3">
    <source>
        <dbReference type="EMBL" id="KAL1301587.1"/>
    </source>
</evidence>
<dbReference type="Proteomes" id="UP001562354">
    <property type="component" value="Unassembled WGS sequence"/>
</dbReference>
<evidence type="ECO:0000313" key="4">
    <source>
        <dbReference type="Proteomes" id="UP001562354"/>
    </source>
</evidence>
<feature type="domain" description="Serine hydrolase" evidence="2">
    <location>
        <begin position="16"/>
        <end position="270"/>
    </location>
</feature>
<dbReference type="SUPFAM" id="SSF53474">
    <property type="entry name" value="alpha/beta-Hydrolases"/>
    <property type="match status" value="1"/>
</dbReference>
<name>A0ABR3P631_9PEZI</name>
<accession>A0ABR3P631</accession>
<gene>
    <name evidence="3" type="ORF">AAFC00_005819</name>
</gene>
<organism evidence="3 4">
    <name type="scientific">Neodothiora populina</name>
    <dbReference type="NCBI Taxonomy" id="2781224"/>
    <lineage>
        <taxon>Eukaryota</taxon>
        <taxon>Fungi</taxon>
        <taxon>Dikarya</taxon>
        <taxon>Ascomycota</taxon>
        <taxon>Pezizomycotina</taxon>
        <taxon>Dothideomycetes</taxon>
        <taxon>Dothideomycetidae</taxon>
        <taxon>Dothideales</taxon>
        <taxon>Dothioraceae</taxon>
        <taxon>Neodothiora</taxon>
    </lineage>
</organism>
<dbReference type="PANTHER" id="PTHR48070:SF6">
    <property type="entry name" value="ESTERASE OVCA2"/>
    <property type="match status" value="1"/>
</dbReference>
<proteinExistence type="predicted"/>
<dbReference type="InterPro" id="IPR050593">
    <property type="entry name" value="LovG"/>
</dbReference>
<dbReference type="InterPro" id="IPR029058">
    <property type="entry name" value="AB_hydrolase_fold"/>
</dbReference>
<sequence length="305" mass="32924">MSTATPSTNGASASPRKLKMLMLHGYTQNGPLFRAKTRALEKNLEKAFPAAPKPGHLASYPGGVELVYPTAPIKLSVNDIPGYDTDGVSADTADPEAYAWWRRKGDGEPFRYEGIEQGLETVADVLKTQGPFDGTIGFSQGAALAGMVAALLEDGRREAFEKAQANGGIRFPESFEKDTGFMTDVIHPPLKFAVSYSGFGAGTNELYRAFYEPKIQTPMLHFIGSVDTVVEEDRSLRLVDACAAGRGAQGGVSRLVYHPGGHFLPSSQKQYVAALVAFIREVVSQTPNGKPAKEEESVEDMDMPF</sequence>
<comment type="caution">
    <text evidence="3">The sequence shown here is derived from an EMBL/GenBank/DDBJ whole genome shotgun (WGS) entry which is preliminary data.</text>
</comment>
<evidence type="ECO:0000259" key="2">
    <source>
        <dbReference type="Pfam" id="PF03959"/>
    </source>
</evidence>
<dbReference type="RefSeq" id="XP_069197863.1">
    <property type="nucleotide sequence ID" value="XM_069345665.1"/>
</dbReference>
<dbReference type="Pfam" id="PF03959">
    <property type="entry name" value="FSH1"/>
    <property type="match status" value="1"/>
</dbReference>
<protein>
    <recommendedName>
        <fullName evidence="2">Serine hydrolase domain-containing protein</fullName>
    </recommendedName>
</protein>
<dbReference type="PANTHER" id="PTHR48070">
    <property type="entry name" value="ESTERASE OVCA2"/>
    <property type="match status" value="1"/>
</dbReference>
<evidence type="ECO:0000256" key="1">
    <source>
        <dbReference type="ARBA" id="ARBA00022801"/>
    </source>
</evidence>
<dbReference type="Gene3D" id="3.40.50.1820">
    <property type="entry name" value="alpha/beta hydrolase"/>
    <property type="match status" value="1"/>
</dbReference>
<keyword evidence="1" id="KW-0378">Hydrolase</keyword>
<reference evidence="3 4" key="1">
    <citation type="submission" date="2024-07" db="EMBL/GenBank/DDBJ databases">
        <title>Draft sequence of the Neodothiora populina.</title>
        <authorList>
            <person name="Drown D.D."/>
            <person name="Schuette U.S."/>
            <person name="Buechlein A.B."/>
            <person name="Rusch D.R."/>
            <person name="Winton L.W."/>
            <person name="Adams G.A."/>
        </authorList>
    </citation>
    <scope>NUCLEOTIDE SEQUENCE [LARGE SCALE GENOMIC DNA]</scope>
    <source>
        <strain evidence="3 4">CPC 39397</strain>
    </source>
</reference>
<dbReference type="GeneID" id="95979518"/>
<dbReference type="InterPro" id="IPR005645">
    <property type="entry name" value="FSH-like_dom"/>
</dbReference>